<dbReference type="Gene3D" id="1.10.357.140">
    <property type="entry name" value="UbiA prenyltransferase"/>
    <property type="match status" value="1"/>
</dbReference>
<organism evidence="5 6">
    <name type="scientific">Saccharothrix xinjiangensis</name>
    <dbReference type="NCBI Taxonomy" id="204798"/>
    <lineage>
        <taxon>Bacteria</taxon>
        <taxon>Bacillati</taxon>
        <taxon>Actinomycetota</taxon>
        <taxon>Actinomycetes</taxon>
        <taxon>Pseudonocardiales</taxon>
        <taxon>Pseudonocardiaceae</taxon>
        <taxon>Saccharothrix</taxon>
    </lineage>
</organism>
<comment type="caution">
    <text evidence="5">The sequence shown here is derived from an EMBL/GenBank/DDBJ whole genome shotgun (WGS) entry which is preliminary data.</text>
</comment>
<dbReference type="InterPro" id="IPR044878">
    <property type="entry name" value="UbiA_sf"/>
</dbReference>
<dbReference type="RefSeq" id="WP_380646660.1">
    <property type="nucleotide sequence ID" value="NZ_JBHSJB010000012.1"/>
</dbReference>
<dbReference type="GO" id="GO:0016740">
    <property type="term" value="F:transferase activity"/>
    <property type="evidence" value="ECO:0007669"/>
    <property type="project" value="UniProtKB-KW"/>
</dbReference>
<evidence type="ECO:0000256" key="2">
    <source>
        <dbReference type="ARBA" id="ARBA00022692"/>
    </source>
</evidence>
<keyword evidence="2" id="KW-0812">Transmembrane</keyword>
<evidence type="ECO:0000313" key="6">
    <source>
        <dbReference type="Proteomes" id="UP001595833"/>
    </source>
</evidence>
<evidence type="ECO:0000256" key="1">
    <source>
        <dbReference type="ARBA" id="ARBA00004141"/>
    </source>
</evidence>
<comment type="subcellular location">
    <subcellularLocation>
        <location evidence="1">Membrane</location>
        <topology evidence="1">Multi-pass membrane protein</topology>
    </subcellularLocation>
</comment>
<name>A0ABV9Y1F6_9PSEU</name>
<dbReference type="PANTHER" id="PTHR42723:SF1">
    <property type="entry name" value="CHLOROPHYLL SYNTHASE, CHLOROPLASTIC"/>
    <property type="match status" value="1"/>
</dbReference>
<accession>A0ABV9Y1F6</accession>
<keyword evidence="4" id="KW-0472">Membrane</keyword>
<dbReference type="InterPro" id="IPR000537">
    <property type="entry name" value="UbiA_prenyltransferase"/>
</dbReference>
<sequence length="293" mass="28462">MNPYLHLVRAPAALTVLGDTVAGAAARGGAWRGGAALGGARGAGGGLRGRRLLLPAASVALYWSGMALNDWADRRLDAVERPERPIPSGRVSPDRALAVAGGLAALGLGLAAVAGGPRALATATALAGAVCAYDTVLKDTPAGPLAMAACRGLDVLLGAPPGGVRDALPAASVLAAHTLGVTALSRGEVRGTSPAVARAVLAGTAATAVAAGARGWRSAVGAAVYAALVGRAQLAVVRSGGGAAEVRAATAAGVHGMVPLQAALAAHGSWRSALAVACALPPARRLGRTVGPT</sequence>
<proteinExistence type="predicted"/>
<dbReference type="Proteomes" id="UP001595833">
    <property type="component" value="Unassembled WGS sequence"/>
</dbReference>
<reference evidence="6" key="1">
    <citation type="journal article" date="2019" name="Int. J. Syst. Evol. Microbiol.">
        <title>The Global Catalogue of Microorganisms (GCM) 10K type strain sequencing project: providing services to taxonomists for standard genome sequencing and annotation.</title>
        <authorList>
            <consortium name="The Broad Institute Genomics Platform"/>
            <consortium name="The Broad Institute Genome Sequencing Center for Infectious Disease"/>
            <person name="Wu L."/>
            <person name="Ma J."/>
        </authorList>
    </citation>
    <scope>NUCLEOTIDE SEQUENCE [LARGE SCALE GENOMIC DNA]</scope>
    <source>
        <strain evidence="6">KCTC 12848</strain>
    </source>
</reference>
<dbReference type="EMBL" id="JBHSJB010000012">
    <property type="protein sequence ID" value="MFC5055330.1"/>
    <property type="molecule type" value="Genomic_DNA"/>
</dbReference>
<dbReference type="NCBIfam" id="NF045897">
    <property type="entry name" value="SCO3242_trans"/>
    <property type="match status" value="1"/>
</dbReference>
<dbReference type="EC" id="2.5.1.-" evidence="5"/>
<evidence type="ECO:0000256" key="3">
    <source>
        <dbReference type="ARBA" id="ARBA00022989"/>
    </source>
</evidence>
<keyword evidence="3" id="KW-1133">Transmembrane helix</keyword>
<evidence type="ECO:0000313" key="5">
    <source>
        <dbReference type="EMBL" id="MFC5055330.1"/>
    </source>
</evidence>
<keyword evidence="5" id="KW-0808">Transferase</keyword>
<evidence type="ECO:0000256" key="4">
    <source>
        <dbReference type="ARBA" id="ARBA00023136"/>
    </source>
</evidence>
<dbReference type="Pfam" id="PF01040">
    <property type="entry name" value="UbiA"/>
    <property type="match status" value="1"/>
</dbReference>
<dbReference type="InterPro" id="IPR050475">
    <property type="entry name" value="Prenyltransferase_related"/>
</dbReference>
<dbReference type="PANTHER" id="PTHR42723">
    <property type="entry name" value="CHLOROPHYLL SYNTHASE"/>
    <property type="match status" value="1"/>
</dbReference>
<protein>
    <submittedName>
        <fullName evidence="5">SCO3242 family prenyltransferase</fullName>
        <ecNumber evidence="5">2.5.1.-</ecNumber>
    </submittedName>
</protein>
<gene>
    <name evidence="5" type="ORF">ACFPFM_16350</name>
</gene>
<keyword evidence="6" id="KW-1185">Reference proteome</keyword>